<feature type="domain" description="Endonuclease/exonuclease/phosphatase" evidence="1">
    <location>
        <begin position="63"/>
        <end position="282"/>
    </location>
</feature>
<name>A0A6A1VK35_9ROSI</name>
<dbReference type="OrthoDB" id="1001388at2759"/>
<dbReference type="AlphaFoldDB" id="A0A6A1VK35"/>
<keyword evidence="3" id="KW-1185">Reference proteome</keyword>
<evidence type="ECO:0000313" key="3">
    <source>
        <dbReference type="Proteomes" id="UP000516437"/>
    </source>
</evidence>
<dbReference type="InterPro" id="IPR005135">
    <property type="entry name" value="Endo/exonuclease/phosphatase"/>
</dbReference>
<dbReference type="GO" id="GO:0003824">
    <property type="term" value="F:catalytic activity"/>
    <property type="evidence" value="ECO:0007669"/>
    <property type="project" value="InterPro"/>
</dbReference>
<protein>
    <recommendedName>
        <fullName evidence="1">Endonuclease/exonuclease/phosphatase domain-containing protein</fullName>
    </recommendedName>
</protein>
<comment type="caution">
    <text evidence="2">The sequence shown here is derived from an EMBL/GenBank/DDBJ whole genome shotgun (WGS) entry which is preliminary data.</text>
</comment>
<dbReference type="Proteomes" id="UP000516437">
    <property type="component" value="Chromosome 5"/>
</dbReference>
<gene>
    <name evidence="2" type="ORF">CJ030_MR5G015919</name>
</gene>
<proteinExistence type="predicted"/>
<dbReference type="Gene3D" id="3.60.10.10">
    <property type="entry name" value="Endonuclease/exonuclease/phosphatase"/>
    <property type="match status" value="1"/>
</dbReference>
<dbReference type="PANTHER" id="PTHR33710:SF77">
    <property type="entry name" value="DNASE I-LIKE SUPERFAMILY PROTEIN"/>
    <property type="match status" value="1"/>
</dbReference>
<organism evidence="2 3">
    <name type="scientific">Morella rubra</name>
    <name type="common">Chinese bayberry</name>
    <dbReference type="NCBI Taxonomy" id="262757"/>
    <lineage>
        <taxon>Eukaryota</taxon>
        <taxon>Viridiplantae</taxon>
        <taxon>Streptophyta</taxon>
        <taxon>Embryophyta</taxon>
        <taxon>Tracheophyta</taxon>
        <taxon>Spermatophyta</taxon>
        <taxon>Magnoliopsida</taxon>
        <taxon>eudicotyledons</taxon>
        <taxon>Gunneridae</taxon>
        <taxon>Pentapetalae</taxon>
        <taxon>rosids</taxon>
        <taxon>fabids</taxon>
        <taxon>Fagales</taxon>
        <taxon>Myricaceae</taxon>
        <taxon>Morella</taxon>
    </lineage>
</organism>
<reference evidence="2 3" key="1">
    <citation type="journal article" date="2019" name="Plant Biotechnol. J.">
        <title>The red bayberry genome and genetic basis of sex determination.</title>
        <authorList>
            <person name="Jia H.M."/>
            <person name="Jia H.J."/>
            <person name="Cai Q.L."/>
            <person name="Wang Y."/>
            <person name="Zhao H.B."/>
            <person name="Yang W.F."/>
            <person name="Wang G.Y."/>
            <person name="Li Y.H."/>
            <person name="Zhan D.L."/>
            <person name="Shen Y.T."/>
            <person name="Niu Q.F."/>
            <person name="Chang L."/>
            <person name="Qiu J."/>
            <person name="Zhao L."/>
            <person name="Xie H.B."/>
            <person name="Fu W.Y."/>
            <person name="Jin J."/>
            <person name="Li X.W."/>
            <person name="Jiao Y."/>
            <person name="Zhou C.C."/>
            <person name="Tu T."/>
            <person name="Chai C.Y."/>
            <person name="Gao J.L."/>
            <person name="Fan L.J."/>
            <person name="van de Weg E."/>
            <person name="Wang J.Y."/>
            <person name="Gao Z.S."/>
        </authorList>
    </citation>
    <scope>NUCLEOTIDE SEQUENCE [LARGE SCALE GENOMIC DNA]</scope>
    <source>
        <tissue evidence="2">Leaves</tissue>
    </source>
</reference>
<dbReference type="SUPFAM" id="SSF56219">
    <property type="entry name" value="DNase I-like"/>
    <property type="match status" value="1"/>
</dbReference>
<dbReference type="EMBL" id="RXIC02000023">
    <property type="protein sequence ID" value="KAB1213093.1"/>
    <property type="molecule type" value="Genomic_DNA"/>
</dbReference>
<dbReference type="InterPro" id="IPR036691">
    <property type="entry name" value="Endo/exonu/phosph_ase_sf"/>
</dbReference>
<dbReference type="Pfam" id="PF03372">
    <property type="entry name" value="Exo_endo_phos"/>
    <property type="match status" value="1"/>
</dbReference>
<sequence length="319" mass="35320">MFNVGTGDLVAGAGRNHGGSTKRKQLQLVSRVSSPIKSSSLTFYSQAGPPHAPLLSAMSLLMWNCRGLGRPSAARALREIIKETDPIGIFLMEIKVKDGVVYCVMKKIGFSFFLSIPPVGLRVGLLFCWRPELQFSVLWNSTNILHLQINLGSDYSDFLCSLIYGPPLWRDKEQFWNKLTDLAQGPEVPGVCVGDFNDLLGAQEKLGGRAVKASSSRGLSHFMSSMGFVDLGYSGSRFTWSNKCLGLANIRERIDRAIANVPWRIAYPNATIHHYKIAPSDHTSIILRFLGYEPSMPKPFKFESLCVREKASFAVVTKS</sequence>
<evidence type="ECO:0000313" key="2">
    <source>
        <dbReference type="EMBL" id="KAB1213093.1"/>
    </source>
</evidence>
<evidence type="ECO:0000259" key="1">
    <source>
        <dbReference type="Pfam" id="PF03372"/>
    </source>
</evidence>
<dbReference type="PANTHER" id="PTHR33710">
    <property type="entry name" value="BNAC02G09200D PROTEIN"/>
    <property type="match status" value="1"/>
</dbReference>
<accession>A0A6A1VK35</accession>